<gene>
    <name evidence="3" type="ORF">Q9L58_004772</name>
</gene>
<evidence type="ECO:0000256" key="2">
    <source>
        <dbReference type="SAM" id="MobiDB-lite"/>
    </source>
</evidence>
<feature type="compositionally biased region" description="Low complexity" evidence="2">
    <location>
        <begin position="288"/>
        <end position="302"/>
    </location>
</feature>
<feature type="region of interest" description="Disordered" evidence="2">
    <location>
        <begin position="114"/>
        <end position="163"/>
    </location>
</feature>
<feature type="compositionally biased region" description="Polar residues" evidence="2">
    <location>
        <begin position="135"/>
        <end position="146"/>
    </location>
</feature>
<protein>
    <submittedName>
        <fullName evidence="3">Uncharacterized protein</fullName>
    </submittedName>
</protein>
<keyword evidence="1" id="KW-0175">Coiled coil</keyword>
<name>A0ABR3GK06_9PEZI</name>
<comment type="caution">
    <text evidence="3">The sequence shown here is derived from an EMBL/GenBank/DDBJ whole genome shotgun (WGS) entry which is preliminary data.</text>
</comment>
<feature type="compositionally biased region" description="Gly residues" evidence="2">
    <location>
        <begin position="322"/>
        <end position="334"/>
    </location>
</feature>
<feature type="region of interest" description="Disordered" evidence="2">
    <location>
        <begin position="577"/>
        <end position="618"/>
    </location>
</feature>
<feature type="compositionally biased region" description="Polar residues" evidence="2">
    <location>
        <begin position="47"/>
        <end position="66"/>
    </location>
</feature>
<keyword evidence="4" id="KW-1185">Reference proteome</keyword>
<evidence type="ECO:0000256" key="1">
    <source>
        <dbReference type="SAM" id="Coils"/>
    </source>
</evidence>
<feature type="compositionally biased region" description="Polar residues" evidence="2">
    <location>
        <begin position="355"/>
        <end position="374"/>
    </location>
</feature>
<proteinExistence type="predicted"/>
<feature type="region of interest" description="Disordered" evidence="2">
    <location>
        <begin position="275"/>
        <end position="375"/>
    </location>
</feature>
<feature type="coiled-coil region" evidence="1">
    <location>
        <begin position="544"/>
        <end position="571"/>
    </location>
</feature>
<feature type="region of interest" description="Disordered" evidence="2">
    <location>
        <begin position="47"/>
        <end position="75"/>
    </location>
</feature>
<feature type="region of interest" description="Disordered" evidence="2">
    <location>
        <begin position="689"/>
        <end position="711"/>
    </location>
</feature>
<accession>A0ABR3GK06</accession>
<feature type="compositionally biased region" description="Basic and acidic residues" evidence="2">
    <location>
        <begin position="344"/>
        <end position="354"/>
    </location>
</feature>
<reference evidence="3 4" key="1">
    <citation type="submission" date="2024-02" db="EMBL/GenBank/DDBJ databases">
        <title>Discinaceae phylogenomics.</title>
        <authorList>
            <person name="Dirks A.C."/>
            <person name="James T.Y."/>
        </authorList>
    </citation>
    <scope>NUCLEOTIDE SEQUENCE [LARGE SCALE GENOMIC DNA]</scope>
    <source>
        <strain evidence="3 4">ACD0624</strain>
    </source>
</reference>
<dbReference type="EMBL" id="JBBBZM010000054">
    <property type="protein sequence ID" value="KAL0636211.1"/>
    <property type="molecule type" value="Genomic_DNA"/>
</dbReference>
<organism evidence="3 4">
    <name type="scientific">Discina gigas</name>
    <dbReference type="NCBI Taxonomy" id="1032678"/>
    <lineage>
        <taxon>Eukaryota</taxon>
        <taxon>Fungi</taxon>
        <taxon>Dikarya</taxon>
        <taxon>Ascomycota</taxon>
        <taxon>Pezizomycotina</taxon>
        <taxon>Pezizomycetes</taxon>
        <taxon>Pezizales</taxon>
        <taxon>Discinaceae</taxon>
        <taxon>Discina</taxon>
    </lineage>
</organism>
<evidence type="ECO:0000313" key="3">
    <source>
        <dbReference type="EMBL" id="KAL0636211.1"/>
    </source>
</evidence>
<feature type="region of interest" description="Disordered" evidence="2">
    <location>
        <begin position="456"/>
        <end position="531"/>
    </location>
</feature>
<feature type="region of interest" description="Disordered" evidence="2">
    <location>
        <begin position="422"/>
        <end position="443"/>
    </location>
</feature>
<evidence type="ECO:0000313" key="4">
    <source>
        <dbReference type="Proteomes" id="UP001447188"/>
    </source>
</evidence>
<sequence length="711" mass="78014">MVSTSPAAPAGHRRISSFRTSTFNFFKSNSNKGSLRYSGSIRRNELTISNPLPYSDGNVSPTTRTPPSRADTEPIISEGTSHRHKFPAAGIFEIAPGRGFVQAHNRRVSATVVDEEEERGEGSITVGMDLRDLSPSRQTQTDTASTVDDRKASPSARSKTKGARIKMAALSLLRRRSNNNLRRAYVDPAERYGTNEDREPFIEPLMDPDFIDRSRASSSRVSSPSTIRPAPAQKSSGFKFAFSPRNHNRQVLTKQPPVDTRRPRRATVASVVFDPTTLNQDPERHRASVWSSLSARPSSSQSIIPKNAQSEEGGRHSYMNGGSIGGAGGLGGGLFPRPASLQRHWSDGPRHTRDTSIVSDADLSSASNRTSQDQVPVRPLSFGAVLNGYGSMKITEAVTMETRVRELEAQVATLQNFITRPDFRPGRRNFSTGTVTDNLSDRNTLSVPVFPKRTYSISSAGSSDKVDSSEFPSTPKNLGPPPRPGDQGISKVQRREETLQALEGNRIDTGGNRRDTSSTIKPSRSPEPVPGVSLAQYKGLVALVKREQRVRRKLEAQIANLQEQMALVLHRQLLSSGSPTTTDHSAGRLRPDFSSIRRKTSSEVPTPDLTPPRTSPTNYHAIPGNLFNGFDSELLIGDSDYGNDDDGESLFLGMDADDNEVWETPAEERENMLHDSDSDRIFRETLSAFPSPQPRTMSLSQLTHKSSLATR</sequence>
<feature type="compositionally biased region" description="Polar residues" evidence="2">
    <location>
        <begin position="429"/>
        <end position="443"/>
    </location>
</feature>
<dbReference type="Proteomes" id="UP001447188">
    <property type="component" value="Unassembled WGS sequence"/>
</dbReference>